<feature type="domain" description="Heterokaryon incompatibility" evidence="1">
    <location>
        <begin position="1"/>
        <end position="58"/>
    </location>
</feature>
<evidence type="ECO:0000313" key="2">
    <source>
        <dbReference type="EMBL" id="KAK0610839.1"/>
    </source>
</evidence>
<dbReference type="Pfam" id="PF06985">
    <property type="entry name" value="HET"/>
    <property type="match status" value="1"/>
</dbReference>
<evidence type="ECO:0000259" key="1">
    <source>
        <dbReference type="Pfam" id="PF06985"/>
    </source>
</evidence>
<dbReference type="EMBL" id="JAULSU010000007">
    <property type="protein sequence ID" value="KAK0610839.1"/>
    <property type="molecule type" value="Genomic_DNA"/>
</dbReference>
<organism evidence="2 3">
    <name type="scientific">Immersiella caudata</name>
    <dbReference type="NCBI Taxonomy" id="314043"/>
    <lineage>
        <taxon>Eukaryota</taxon>
        <taxon>Fungi</taxon>
        <taxon>Dikarya</taxon>
        <taxon>Ascomycota</taxon>
        <taxon>Pezizomycotina</taxon>
        <taxon>Sordariomycetes</taxon>
        <taxon>Sordariomycetidae</taxon>
        <taxon>Sordariales</taxon>
        <taxon>Lasiosphaeriaceae</taxon>
        <taxon>Immersiella</taxon>
    </lineage>
</organism>
<dbReference type="InterPro" id="IPR010730">
    <property type="entry name" value="HET"/>
</dbReference>
<reference evidence="2" key="1">
    <citation type="submission" date="2023-06" db="EMBL/GenBank/DDBJ databases">
        <title>Genome-scale phylogeny and comparative genomics of the fungal order Sordariales.</title>
        <authorList>
            <consortium name="Lawrence Berkeley National Laboratory"/>
            <person name="Hensen N."/>
            <person name="Bonometti L."/>
            <person name="Westerberg I."/>
            <person name="Brannstrom I.O."/>
            <person name="Guillou S."/>
            <person name="Cros-Aarteil S."/>
            <person name="Calhoun S."/>
            <person name="Haridas S."/>
            <person name="Kuo A."/>
            <person name="Mondo S."/>
            <person name="Pangilinan J."/>
            <person name="Riley R."/>
            <person name="Labutti K."/>
            <person name="Andreopoulos B."/>
            <person name="Lipzen A."/>
            <person name="Chen C."/>
            <person name="Yanf M."/>
            <person name="Daum C."/>
            <person name="Ng V."/>
            <person name="Clum A."/>
            <person name="Steindorff A."/>
            <person name="Ohm R."/>
            <person name="Martin F."/>
            <person name="Silar P."/>
            <person name="Natvig D."/>
            <person name="Lalanne C."/>
            <person name="Gautier V."/>
            <person name="Ament-Velasquez S.L."/>
            <person name="Kruys A."/>
            <person name="Hutchinson M.I."/>
            <person name="Powell A.J."/>
            <person name="Barry K."/>
            <person name="Miller A.N."/>
            <person name="Grigoriev I.V."/>
            <person name="Debuchy R."/>
            <person name="Gladieux P."/>
            <person name="Thoren M.H."/>
            <person name="Johannesson H."/>
        </authorList>
    </citation>
    <scope>NUCLEOTIDE SEQUENCE</scope>
    <source>
        <strain evidence="2">CBS 606.72</strain>
    </source>
</reference>
<comment type="caution">
    <text evidence="2">The sequence shown here is derived from an EMBL/GenBank/DDBJ whole genome shotgun (WGS) entry which is preliminary data.</text>
</comment>
<dbReference type="PANTHER" id="PTHR24148">
    <property type="entry name" value="ANKYRIN REPEAT DOMAIN-CONTAINING PROTEIN 39 HOMOLOG-RELATED"/>
    <property type="match status" value="1"/>
</dbReference>
<proteinExistence type="predicted"/>
<feature type="non-terminal residue" evidence="2">
    <location>
        <position position="1"/>
    </location>
</feature>
<dbReference type="Proteomes" id="UP001175000">
    <property type="component" value="Unassembled WGS sequence"/>
</dbReference>
<accession>A0AA39W481</accession>
<sequence length="58" mass="6566">VTRNCFNALKSLRRPDTPRSLWIDAICINQHDVAERSAQVQIMNSVYSKGSQTVIYLG</sequence>
<dbReference type="InterPro" id="IPR052895">
    <property type="entry name" value="HetReg/Transcr_Mod"/>
</dbReference>
<dbReference type="PANTHER" id="PTHR24148:SF81">
    <property type="entry name" value="HETEROKARYON INCOMPATIBILITY DOMAIN-CONTAINING PROTEIN"/>
    <property type="match status" value="1"/>
</dbReference>
<dbReference type="AlphaFoldDB" id="A0AA39W481"/>
<name>A0AA39W481_9PEZI</name>
<feature type="non-terminal residue" evidence="2">
    <location>
        <position position="58"/>
    </location>
</feature>
<keyword evidence="3" id="KW-1185">Reference proteome</keyword>
<protein>
    <submittedName>
        <fullName evidence="2">Heterokaryon incompatibility</fullName>
    </submittedName>
</protein>
<gene>
    <name evidence="2" type="ORF">B0T14DRAFT_395813</name>
</gene>
<evidence type="ECO:0000313" key="3">
    <source>
        <dbReference type="Proteomes" id="UP001175000"/>
    </source>
</evidence>